<sequence length="95" mass="11030">MSFYVGLFLGISFGIGLIFGFARYEKIRSKRRSDLATTIAAFARMTVQDSRKILPPEFYPSWVVFTQRQKLSSIYNSSFSLFLSLSFFFFFFLSS</sequence>
<proteinExistence type="predicted"/>
<comment type="caution">
    <text evidence="1">The sequence shown here is derived from an EMBL/GenBank/DDBJ whole genome shotgun (WGS) entry which is preliminary data.</text>
</comment>
<protein>
    <submittedName>
        <fullName evidence="1">Synaptotagmin-4</fullName>
    </submittedName>
</protein>
<evidence type="ECO:0000313" key="1">
    <source>
        <dbReference type="EMBL" id="KAI7995751.1"/>
    </source>
</evidence>
<accession>A0ACC0G7X3</accession>
<evidence type="ECO:0000313" key="2">
    <source>
        <dbReference type="Proteomes" id="UP001060215"/>
    </source>
</evidence>
<reference evidence="1 2" key="1">
    <citation type="journal article" date="2022" name="Plant J.">
        <title>Chromosome-level genome of Camellia lanceoleosa provides a valuable resource for understanding genome evolution and self-incompatibility.</title>
        <authorList>
            <person name="Gong W."/>
            <person name="Xiao S."/>
            <person name="Wang L."/>
            <person name="Liao Z."/>
            <person name="Chang Y."/>
            <person name="Mo W."/>
            <person name="Hu G."/>
            <person name="Li W."/>
            <person name="Zhao G."/>
            <person name="Zhu H."/>
            <person name="Hu X."/>
            <person name="Ji K."/>
            <person name="Xiang X."/>
            <person name="Song Q."/>
            <person name="Yuan D."/>
            <person name="Jin S."/>
            <person name="Zhang L."/>
        </authorList>
    </citation>
    <scope>NUCLEOTIDE SEQUENCE [LARGE SCALE GENOMIC DNA]</scope>
    <source>
        <strain evidence="1">SQ_2022a</strain>
    </source>
</reference>
<dbReference type="EMBL" id="CM045769">
    <property type="protein sequence ID" value="KAI7995751.1"/>
    <property type="molecule type" value="Genomic_DNA"/>
</dbReference>
<name>A0ACC0G7X3_9ERIC</name>
<keyword evidence="2" id="KW-1185">Reference proteome</keyword>
<organism evidence="1 2">
    <name type="scientific">Camellia lanceoleosa</name>
    <dbReference type="NCBI Taxonomy" id="1840588"/>
    <lineage>
        <taxon>Eukaryota</taxon>
        <taxon>Viridiplantae</taxon>
        <taxon>Streptophyta</taxon>
        <taxon>Embryophyta</taxon>
        <taxon>Tracheophyta</taxon>
        <taxon>Spermatophyta</taxon>
        <taxon>Magnoliopsida</taxon>
        <taxon>eudicotyledons</taxon>
        <taxon>Gunneridae</taxon>
        <taxon>Pentapetalae</taxon>
        <taxon>asterids</taxon>
        <taxon>Ericales</taxon>
        <taxon>Theaceae</taxon>
        <taxon>Camellia</taxon>
    </lineage>
</organism>
<gene>
    <name evidence="1" type="ORF">LOK49_LG11G01472</name>
</gene>
<dbReference type="Proteomes" id="UP001060215">
    <property type="component" value="Chromosome 12"/>
</dbReference>